<dbReference type="InterPro" id="IPR035810">
    <property type="entry name" value="PEBP_euk"/>
</dbReference>
<comment type="similarity">
    <text evidence="7">Belongs to the phosphatidylethanolamine-binding protein family. Mitochondrion-specific ribosomal protein mL38 subfamily.</text>
</comment>
<evidence type="ECO:0000256" key="7">
    <source>
        <dbReference type="ARBA" id="ARBA00038016"/>
    </source>
</evidence>
<reference evidence="10" key="2">
    <citation type="submission" date="2025-09" db="UniProtKB">
        <authorList>
            <consortium name="Ensembl"/>
        </authorList>
    </citation>
    <scope>IDENTIFICATION</scope>
</reference>
<dbReference type="SUPFAM" id="SSF49777">
    <property type="entry name" value="PEBP-like"/>
    <property type="match status" value="1"/>
</dbReference>
<name>A0A8D0GVT4_SPHPU</name>
<dbReference type="Proteomes" id="UP000694392">
    <property type="component" value="Unplaced"/>
</dbReference>
<evidence type="ECO:0000256" key="3">
    <source>
        <dbReference type="ARBA" id="ARBA00022980"/>
    </source>
</evidence>
<evidence type="ECO:0000256" key="1">
    <source>
        <dbReference type="ARBA" id="ARBA00004173"/>
    </source>
</evidence>
<keyword evidence="6" id="KW-0687">Ribonucleoprotein</keyword>
<dbReference type="Pfam" id="PF01161">
    <property type="entry name" value="PBP"/>
    <property type="match status" value="1"/>
</dbReference>
<protein>
    <recommendedName>
        <fullName evidence="8">Large ribosomal subunit protein mL38</fullName>
    </recommendedName>
    <alternativeName>
        <fullName evidence="9">39S ribosomal protein L38, mitochondrial</fullName>
    </alternativeName>
</protein>
<dbReference type="OMA" id="PQKKFPH"/>
<keyword evidence="11" id="KW-1185">Reference proteome</keyword>
<evidence type="ECO:0000256" key="4">
    <source>
        <dbReference type="ARBA" id="ARBA00023054"/>
    </source>
</evidence>
<keyword evidence="2" id="KW-0809">Transit peptide</keyword>
<dbReference type="InterPro" id="IPR036610">
    <property type="entry name" value="PEBP-like_sf"/>
</dbReference>
<dbReference type="Ensembl" id="ENSSPUT00000011563.1">
    <property type="protein sequence ID" value="ENSSPUP00000010842.1"/>
    <property type="gene ID" value="ENSSPUG00000008353.1"/>
</dbReference>
<dbReference type="InterPro" id="IPR008914">
    <property type="entry name" value="PEBP"/>
</dbReference>
<evidence type="ECO:0000256" key="5">
    <source>
        <dbReference type="ARBA" id="ARBA00023128"/>
    </source>
</evidence>
<dbReference type="PANTHER" id="PTHR11362:SF133">
    <property type="entry name" value="LARGE RIBOSOMAL SUBUNIT PROTEIN ML38"/>
    <property type="match status" value="1"/>
</dbReference>
<dbReference type="GO" id="GO:0005829">
    <property type="term" value="C:cytosol"/>
    <property type="evidence" value="ECO:0007669"/>
    <property type="project" value="Ensembl"/>
</dbReference>
<accession>A0A8D0GVT4</accession>
<evidence type="ECO:0000256" key="2">
    <source>
        <dbReference type="ARBA" id="ARBA00022946"/>
    </source>
</evidence>
<gene>
    <name evidence="10" type="primary">MRPL38</name>
</gene>
<dbReference type="FunFam" id="3.90.280.10:FF:000002">
    <property type="entry name" value="39S ribosomal protein L38, mitochondrial"/>
    <property type="match status" value="1"/>
</dbReference>
<evidence type="ECO:0000313" key="11">
    <source>
        <dbReference type="Proteomes" id="UP000694392"/>
    </source>
</evidence>
<dbReference type="GO" id="GO:0005743">
    <property type="term" value="C:mitochondrial inner membrane"/>
    <property type="evidence" value="ECO:0007669"/>
    <property type="project" value="UniProtKB-ARBA"/>
</dbReference>
<reference evidence="10" key="1">
    <citation type="submission" date="2025-08" db="UniProtKB">
        <authorList>
            <consortium name="Ensembl"/>
        </authorList>
    </citation>
    <scope>IDENTIFICATION</scope>
</reference>
<comment type="subcellular location">
    <subcellularLocation>
        <location evidence="1">Mitochondrion</location>
    </subcellularLocation>
</comment>
<evidence type="ECO:0000256" key="8">
    <source>
        <dbReference type="ARBA" id="ARBA00039444"/>
    </source>
</evidence>
<evidence type="ECO:0000313" key="10">
    <source>
        <dbReference type="Ensembl" id="ENSSPUP00000010842.1"/>
    </source>
</evidence>
<organism evidence="10 11">
    <name type="scientific">Sphenodon punctatus</name>
    <name type="common">Tuatara</name>
    <name type="synonym">Hatteria punctata</name>
    <dbReference type="NCBI Taxonomy" id="8508"/>
    <lineage>
        <taxon>Eukaryota</taxon>
        <taxon>Metazoa</taxon>
        <taxon>Chordata</taxon>
        <taxon>Craniata</taxon>
        <taxon>Vertebrata</taxon>
        <taxon>Euteleostomi</taxon>
        <taxon>Lepidosauria</taxon>
        <taxon>Sphenodontia</taxon>
        <taxon>Sphenodontidae</taxon>
        <taxon>Sphenodon</taxon>
    </lineage>
</organism>
<dbReference type="GO" id="GO:0005762">
    <property type="term" value="C:mitochondrial large ribosomal subunit"/>
    <property type="evidence" value="ECO:0007669"/>
    <property type="project" value="Ensembl"/>
</dbReference>
<dbReference type="GeneTree" id="ENSGT00900000141125"/>
<dbReference type="AlphaFoldDB" id="A0A8D0GVT4"/>
<proteinExistence type="inferred from homology"/>
<dbReference type="PANTHER" id="PTHR11362">
    <property type="entry name" value="PHOSPHATIDYLETHANOLAMINE-BINDING PROTEIN"/>
    <property type="match status" value="1"/>
</dbReference>
<keyword evidence="5" id="KW-0496">Mitochondrion</keyword>
<dbReference type="Gene3D" id="3.90.280.10">
    <property type="entry name" value="PEBP-like"/>
    <property type="match status" value="1"/>
</dbReference>
<evidence type="ECO:0000256" key="6">
    <source>
        <dbReference type="ARBA" id="ARBA00023274"/>
    </source>
</evidence>
<keyword evidence="4" id="KW-0175">Coiled coil</keyword>
<sequence length="380" mass="44757">MAAPMLSAALCGIRGARAFSTTAALCRRTSPLGPMPNEHIDVSNLEALEKYRSYTRYLKEAEKESKKPHWWQTYRKHITPEQDEEAKIDIGLPFLKHVKAKQRVERRKILKQNRQNVELERADRLKRLLIPLDKVKEEWEKVSGPYHKKQVAEYYGLYRDLFNEATFVPRVPLWVEYNHDEEYVMPVYYGNLVTPTEASSPPGVTFEADEDSLWTLLLTNLDGHLLEADSEYVHWLVGNIPSNRIEAGQEICHYFPPFPARGTGYHRYVFLLFKQDRTIDFTEDVQPSPCHSLKLRTFKTFDFYKKHQDDMTPAGLAFFQCQWDDSVTDVFHQLLDMKEPVFDFVRPPVYHPPQRKYPDRQPLRYLDRYRDSDEPTYGIY</sequence>
<evidence type="ECO:0000256" key="9">
    <source>
        <dbReference type="ARBA" id="ARBA00041206"/>
    </source>
</evidence>
<keyword evidence="3" id="KW-0689">Ribosomal protein</keyword>
<dbReference type="CDD" id="cd00866">
    <property type="entry name" value="PEBP_euk"/>
    <property type="match status" value="1"/>
</dbReference>